<organism evidence="3">
    <name type="scientific">Fagus sylvatica</name>
    <name type="common">Beechnut</name>
    <dbReference type="NCBI Taxonomy" id="28930"/>
    <lineage>
        <taxon>Eukaryota</taxon>
        <taxon>Viridiplantae</taxon>
        <taxon>Streptophyta</taxon>
        <taxon>Embryophyta</taxon>
        <taxon>Tracheophyta</taxon>
        <taxon>Spermatophyta</taxon>
        <taxon>Magnoliopsida</taxon>
        <taxon>eudicotyledons</taxon>
        <taxon>Gunneridae</taxon>
        <taxon>Pentapetalae</taxon>
        <taxon>rosids</taxon>
        <taxon>fabids</taxon>
        <taxon>Fagales</taxon>
        <taxon>Fagaceae</taxon>
        <taxon>Fagus</taxon>
    </lineage>
</organism>
<evidence type="ECO:0000256" key="2">
    <source>
        <dbReference type="SAM" id="MobiDB-lite"/>
    </source>
</evidence>
<dbReference type="InterPro" id="IPR044824">
    <property type="entry name" value="MAIN-like"/>
</dbReference>
<evidence type="ECO:0008006" key="4">
    <source>
        <dbReference type="Google" id="ProtNLM"/>
    </source>
</evidence>
<gene>
    <name evidence="3" type="ORF">FSB_LOCUS4241</name>
</gene>
<sequence length="586" mass="66635">MDVSAMLSLPIEGIPIHHDMKCKQLFTIDIDTKRSMFLFTTEPKDSIGGPLWFIQLWAYAYFPQLAPKPNPSVLSRISCYAHLFALSAYEPDHIPTFEDWFILFSDKERVRPAPYFLPFAEAKFTCPKMFLLSQEVNPLSSSLWAHVLQTRDLVILQNKSSGVEVYSPHFLARQFGLLQSIPVPPIFTANDPWHQRSVFTNEEAEVIIAEGLSRITATKSGKCALIAWLMRSLTPTRGKRKIVLSSSQYEPEEKLKRKSKQQKVEGKEKEVLEEETQTQTKTISCTQVFKRRSKGIVIKDSAVEKDLVAALTKANQVIATRRQEITALSIKAHQDAMSIITKDIPVHLSSPEKKQKTCKQRKKELTNSAVEETKEETTTPVISTPELEITESTLEDVDQSTALVLATLTPRWIKLIKKASSVLEEMKSASKASTSSSSKTPASPISQGMSAVVVMRSILEQPLDNLISTAISNEKEIQSIQKRYDEQITAKSEFQQEFEQTLKKYEDTKQEISKVRKELQRLENVKDLTQMKLQDLLKQKDNIIDSRTELSLEEKITSLTTEVSRLRRIPEAVWNNLRNSFNNFQL</sequence>
<protein>
    <recommendedName>
        <fullName evidence="4">Aminotransferase-like plant mobile domain-containing protein</fullName>
    </recommendedName>
</protein>
<dbReference type="PANTHER" id="PTHR46033:SF65">
    <property type="entry name" value="AMINOTRANSFERASE-LIKE PLANT MOBILE DOMAIN-CONTAINING PROTEIN"/>
    <property type="match status" value="1"/>
</dbReference>
<evidence type="ECO:0000256" key="1">
    <source>
        <dbReference type="SAM" id="Coils"/>
    </source>
</evidence>
<evidence type="ECO:0000313" key="3">
    <source>
        <dbReference type="EMBL" id="SPC76359.1"/>
    </source>
</evidence>
<feature type="region of interest" description="Disordered" evidence="2">
    <location>
        <begin position="351"/>
        <end position="380"/>
    </location>
</feature>
<proteinExistence type="predicted"/>
<dbReference type="PANTHER" id="PTHR46033">
    <property type="entry name" value="PROTEIN MAIN-LIKE 2"/>
    <property type="match status" value="1"/>
</dbReference>
<dbReference type="AlphaFoldDB" id="A0A2N9EP60"/>
<reference evidence="3" key="1">
    <citation type="submission" date="2018-02" db="EMBL/GenBank/DDBJ databases">
        <authorList>
            <person name="Cohen D.B."/>
            <person name="Kent A.D."/>
        </authorList>
    </citation>
    <scope>NUCLEOTIDE SEQUENCE</scope>
</reference>
<keyword evidence="1" id="KW-0175">Coiled coil</keyword>
<accession>A0A2N9EP60</accession>
<dbReference type="EMBL" id="OIVN01000214">
    <property type="protein sequence ID" value="SPC76359.1"/>
    <property type="molecule type" value="Genomic_DNA"/>
</dbReference>
<feature type="coiled-coil region" evidence="1">
    <location>
        <begin position="491"/>
        <end position="539"/>
    </location>
</feature>
<name>A0A2N9EP60_FAGSY</name>
<dbReference type="GO" id="GO:0010073">
    <property type="term" value="P:meristem maintenance"/>
    <property type="evidence" value="ECO:0007669"/>
    <property type="project" value="InterPro"/>
</dbReference>